<dbReference type="OrthoDB" id="9792148at2"/>
<reference evidence="2 3" key="1">
    <citation type="submission" date="2018-02" db="EMBL/GenBank/DDBJ databases">
        <title>Genomic Encyclopedia of Archaeal and Bacterial Type Strains, Phase II (KMG-II): from individual species to whole genera.</title>
        <authorList>
            <person name="Goeker M."/>
        </authorList>
    </citation>
    <scope>NUCLEOTIDE SEQUENCE [LARGE SCALE GENOMIC DNA]</scope>
    <source>
        <strain evidence="2 3">DSM 3808</strain>
    </source>
</reference>
<sequence length="518" mass="60635">MAKHVKNLAEFLKNYSCHCHISNDFTIRSCRCLDGLPEAFCSDIVYIAHVSDLPDSFPLSEAVNLLLIGDKELPRSYGMENKINWIVCDPRLVSLPKLINLTEEFFFEELTLYQYKEEMIRALDDPDAMKKMLEVTYKYVGNPLRVIDSAHNPVVSCWGEEQLDEPQWMEYKENQTFSQKYNDICNADYAFQRHMINSPTPYIMNYPDIYKHRQRILRIRQSHMNIAFVSELEYNRPFTEFTSELLQIFAHFAGIRLCNDAHFYCSYDSPLSEIFLYVLKTQQPNPEKIRQLMKKSGLHFKKYIYLIYITDNDLFDSREKMVYICTLLNKFFIGGLTQMLEGKIVILLDSDQCTKSPLDDDRLQNFLQILSANHLFAGVSRAFLDLSQAGHALEQAKKAFDFSRQKKGLEQLFYYEDYILEDLAETYLLQNPPVHIVEPGIHDLIEYDRLHSTALMESLTCYLEHQLDLHTASDCLHIHFNTLKYRIQKIKDITGLDLNKIDIIIRVRLSLIILQAIE</sequence>
<evidence type="ECO:0000313" key="3">
    <source>
        <dbReference type="Proteomes" id="UP000237749"/>
    </source>
</evidence>
<keyword evidence="3" id="KW-1185">Reference proteome</keyword>
<dbReference type="InterPro" id="IPR025736">
    <property type="entry name" value="PucR_C-HTH_dom"/>
</dbReference>
<comment type="caution">
    <text evidence="2">The sequence shown here is derived from an EMBL/GenBank/DDBJ whole genome shotgun (WGS) entry which is preliminary data.</text>
</comment>
<name>A0A2S6HXT7_9FIRM</name>
<dbReference type="Proteomes" id="UP000237749">
    <property type="component" value="Unassembled WGS sequence"/>
</dbReference>
<evidence type="ECO:0000259" key="1">
    <source>
        <dbReference type="Pfam" id="PF13556"/>
    </source>
</evidence>
<gene>
    <name evidence="2" type="ORF">BXY41_102413</name>
</gene>
<dbReference type="Gene3D" id="1.10.10.2840">
    <property type="entry name" value="PucR C-terminal helix-turn-helix domain"/>
    <property type="match status" value="1"/>
</dbReference>
<protein>
    <submittedName>
        <fullName evidence="2">PucR-like helix-turn-helix protein</fullName>
    </submittedName>
</protein>
<dbReference type="PANTHER" id="PTHR33744">
    <property type="entry name" value="CARBOHYDRATE DIACID REGULATOR"/>
    <property type="match status" value="1"/>
</dbReference>
<dbReference type="InterPro" id="IPR042070">
    <property type="entry name" value="PucR_C-HTH_sf"/>
</dbReference>
<accession>A0A2S6HXT7</accession>
<proteinExistence type="predicted"/>
<dbReference type="Pfam" id="PF13556">
    <property type="entry name" value="HTH_30"/>
    <property type="match status" value="1"/>
</dbReference>
<dbReference type="EMBL" id="PTJA01000002">
    <property type="protein sequence ID" value="PPK82723.1"/>
    <property type="molecule type" value="Genomic_DNA"/>
</dbReference>
<dbReference type="InterPro" id="IPR051448">
    <property type="entry name" value="CdaR-like_regulators"/>
</dbReference>
<dbReference type="AlphaFoldDB" id="A0A2S6HXT7"/>
<dbReference type="RefSeq" id="WP_104435481.1">
    <property type="nucleotide sequence ID" value="NZ_PTJA01000002.1"/>
</dbReference>
<dbReference type="PANTHER" id="PTHR33744:SF15">
    <property type="entry name" value="CARBOHYDRATE DIACID REGULATOR"/>
    <property type="match status" value="1"/>
</dbReference>
<feature type="domain" description="PucR C-terminal helix-turn-helix" evidence="1">
    <location>
        <begin position="455"/>
        <end position="512"/>
    </location>
</feature>
<organism evidence="2 3">
    <name type="scientific">Lacrimispora xylanisolvens</name>
    <dbReference type="NCBI Taxonomy" id="384636"/>
    <lineage>
        <taxon>Bacteria</taxon>
        <taxon>Bacillati</taxon>
        <taxon>Bacillota</taxon>
        <taxon>Clostridia</taxon>
        <taxon>Lachnospirales</taxon>
        <taxon>Lachnospiraceae</taxon>
        <taxon>Lacrimispora</taxon>
    </lineage>
</organism>
<evidence type="ECO:0000313" key="2">
    <source>
        <dbReference type="EMBL" id="PPK82723.1"/>
    </source>
</evidence>